<organism evidence="1 2">
    <name type="scientific">Vermiconidia calcicola</name>
    <dbReference type="NCBI Taxonomy" id="1690605"/>
    <lineage>
        <taxon>Eukaryota</taxon>
        <taxon>Fungi</taxon>
        <taxon>Dikarya</taxon>
        <taxon>Ascomycota</taxon>
        <taxon>Pezizomycotina</taxon>
        <taxon>Dothideomycetes</taxon>
        <taxon>Dothideomycetidae</taxon>
        <taxon>Mycosphaerellales</taxon>
        <taxon>Extremaceae</taxon>
        <taxon>Vermiconidia</taxon>
    </lineage>
</organism>
<proteinExistence type="predicted"/>
<reference evidence="1" key="1">
    <citation type="submission" date="2023-07" db="EMBL/GenBank/DDBJ databases">
        <title>Black Yeasts Isolated from many extreme environments.</title>
        <authorList>
            <person name="Coleine C."/>
            <person name="Stajich J.E."/>
            <person name="Selbmann L."/>
        </authorList>
    </citation>
    <scope>NUCLEOTIDE SEQUENCE</scope>
    <source>
        <strain evidence="1">CCFEE 5714</strain>
    </source>
</reference>
<protein>
    <submittedName>
        <fullName evidence="1">Uncharacterized protein</fullName>
    </submittedName>
</protein>
<evidence type="ECO:0000313" key="1">
    <source>
        <dbReference type="EMBL" id="KAK3686661.1"/>
    </source>
</evidence>
<accession>A0ACC3MEW0</accession>
<dbReference type="Proteomes" id="UP001281147">
    <property type="component" value="Unassembled WGS sequence"/>
</dbReference>
<dbReference type="EMBL" id="JAUTXU010000308">
    <property type="protein sequence ID" value="KAK3686661.1"/>
    <property type="molecule type" value="Genomic_DNA"/>
</dbReference>
<gene>
    <name evidence="1" type="ORF">LTR37_019592</name>
</gene>
<name>A0ACC3MEW0_9PEZI</name>
<sequence length="238" mass="26975">MALTEAAVSHLNAIALTQTHPDGEVGLVCNDQQVELEQTVRMVYYEERRNQSPSPSNHRNASGNSISVSSRCTTCHQSTGTPSDSYALYHRNQHIFQDFAAAVIILDRCSKAPQARNMLGKFGVKHAGEKHWALAKMAFARGLSEGDLNLWWPEDYSPLARWVHGEYVARHQPTGAVYDDWGVNVRGFDWRWYVSELMEESTRLLGEIDGENALPDLRERDQVLTGLRELFYRILTNV</sequence>
<keyword evidence="2" id="KW-1185">Reference proteome</keyword>
<evidence type="ECO:0000313" key="2">
    <source>
        <dbReference type="Proteomes" id="UP001281147"/>
    </source>
</evidence>
<comment type="caution">
    <text evidence="1">The sequence shown here is derived from an EMBL/GenBank/DDBJ whole genome shotgun (WGS) entry which is preliminary data.</text>
</comment>